<name>A0A202BWT2_9FLAO</name>
<dbReference type="Proteomes" id="UP000196355">
    <property type="component" value="Unassembled WGS sequence"/>
</dbReference>
<proteinExistence type="predicted"/>
<reference evidence="2" key="1">
    <citation type="submission" date="2017-02" db="EMBL/GenBank/DDBJ databases">
        <authorList>
            <person name="Tetz G."/>
            <person name="Tetz V."/>
        </authorList>
    </citation>
    <scope>NUCLEOTIDE SEQUENCE [LARGE SCALE GENOMIC DNA]</scope>
    <source>
        <strain evidence="2">VT16-26</strain>
    </source>
</reference>
<gene>
    <name evidence="1" type="ORF">B0E34_16435</name>
</gene>
<evidence type="ECO:0000313" key="2">
    <source>
        <dbReference type="Proteomes" id="UP000196355"/>
    </source>
</evidence>
<dbReference type="EMBL" id="MVAG01000128">
    <property type="protein sequence ID" value="OVE55802.1"/>
    <property type="molecule type" value="Genomic_DNA"/>
</dbReference>
<keyword evidence="2" id="KW-1185">Reference proteome</keyword>
<protein>
    <submittedName>
        <fullName evidence="1">Uncharacterized protein</fullName>
    </submittedName>
</protein>
<sequence length="72" mass="7993">MITSELAKLNPETDEELLKSIHKILAKNADPKLVQGVSYEVIKAKLNGTKKVTHNIDIIEIGADKTLQKILK</sequence>
<dbReference type="AlphaFoldDB" id="A0A202BWT2"/>
<dbReference type="RefSeq" id="WP_087711211.1">
    <property type="nucleotide sequence ID" value="NZ_MVAG01000128.1"/>
</dbReference>
<accession>A0A202BWT2</accession>
<organism evidence="1 2">
    <name type="scientific">Chryseobacterium mucoviscidosis</name>
    <dbReference type="NCBI Taxonomy" id="1945581"/>
    <lineage>
        <taxon>Bacteria</taxon>
        <taxon>Pseudomonadati</taxon>
        <taxon>Bacteroidota</taxon>
        <taxon>Flavobacteriia</taxon>
        <taxon>Flavobacteriales</taxon>
        <taxon>Weeksellaceae</taxon>
        <taxon>Chryseobacterium group</taxon>
        <taxon>Chryseobacterium</taxon>
    </lineage>
</organism>
<evidence type="ECO:0000313" key="1">
    <source>
        <dbReference type="EMBL" id="OVE55802.1"/>
    </source>
</evidence>
<comment type="caution">
    <text evidence="1">The sequence shown here is derived from an EMBL/GenBank/DDBJ whole genome shotgun (WGS) entry which is preliminary data.</text>
</comment>